<feature type="transmembrane region" description="Helical" evidence="2">
    <location>
        <begin position="12"/>
        <end position="30"/>
    </location>
</feature>
<organism evidence="3">
    <name type="scientific">Listeria phage LP-032</name>
    <dbReference type="NCBI Taxonomy" id="1173746"/>
    <lineage>
        <taxon>Viruses</taxon>
        <taxon>Duplodnaviria</taxon>
        <taxon>Heunggongvirae</taxon>
        <taxon>Uroviricota</taxon>
        <taxon>Caudoviricetes</taxon>
        <taxon>Homburgvirus</taxon>
        <taxon>Homburgvirus LP26</taxon>
    </lineage>
</organism>
<dbReference type="InterPro" id="IPR006485">
    <property type="entry name" value="Phage-like_holin"/>
</dbReference>
<keyword evidence="2" id="KW-0472">Membrane</keyword>
<proteinExistence type="predicted"/>
<protein>
    <submittedName>
        <fullName evidence="3">Holin</fullName>
    </submittedName>
</protein>
<evidence type="ECO:0000256" key="2">
    <source>
        <dbReference type="SAM" id="Phobius"/>
    </source>
</evidence>
<gene>
    <name evidence="3" type="ORF">LP032_065</name>
</gene>
<name>A0A059T6D5_9CAUD</name>
<dbReference type="NCBIfam" id="TIGR01598">
    <property type="entry name" value="holin_phiLC3"/>
    <property type="match status" value="1"/>
</dbReference>
<reference evidence="3" key="1">
    <citation type="journal article" date="2014" name="Appl. Environ. Microbiol.">
        <title>Comparative genomic and morphological analysis of Listeria phages isolated from farm environments.</title>
        <authorList>
            <person name="Denes T."/>
            <person name="Vongkamjan K."/>
            <person name="Ackermann H.W."/>
            <person name="Moreno Switt A.I."/>
            <person name="Wiedmann M."/>
            <person name="den Bakker H.C."/>
        </authorList>
    </citation>
    <scope>NUCLEOTIDE SEQUENCE</scope>
</reference>
<evidence type="ECO:0000313" key="3">
    <source>
        <dbReference type="EMBL" id="AHL18914.1"/>
    </source>
</evidence>
<sequence length="94" mass="10642">MNINWKLRFKNWRTWLLSAVAVLTIVWSAGGFQVSDLDSWSLLWNAFCEFISKPVAIIAVITALIANYVDPTTSGFSDSERALNYTEPRKDGDK</sequence>
<evidence type="ECO:0000256" key="1">
    <source>
        <dbReference type="SAM" id="MobiDB-lite"/>
    </source>
</evidence>
<feature type="region of interest" description="Disordered" evidence="1">
    <location>
        <begin position="71"/>
        <end position="94"/>
    </location>
</feature>
<dbReference type="EMBL" id="KJ094025">
    <property type="protein sequence ID" value="AHL18914.1"/>
    <property type="molecule type" value="Genomic_DNA"/>
</dbReference>
<accession>A0A059T6D5</accession>
<dbReference type="Pfam" id="PF04531">
    <property type="entry name" value="Phage_holin_1"/>
    <property type="match status" value="1"/>
</dbReference>
<feature type="transmembrane region" description="Helical" evidence="2">
    <location>
        <begin position="50"/>
        <end position="69"/>
    </location>
</feature>
<keyword evidence="2" id="KW-0812">Transmembrane</keyword>
<keyword evidence="2" id="KW-1133">Transmembrane helix</keyword>